<organism evidence="1 3">
    <name type="scientific">Rotaria sordida</name>
    <dbReference type="NCBI Taxonomy" id="392033"/>
    <lineage>
        <taxon>Eukaryota</taxon>
        <taxon>Metazoa</taxon>
        <taxon>Spiralia</taxon>
        <taxon>Gnathifera</taxon>
        <taxon>Rotifera</taxon>
        <taxon>Eurotatoria</taxon>
        <taxon>Bdelloidea</taxon>
        <taxon>Philodinida</taxon>
        <taxon>Philodinidae</taxon>
        <taxon>Rotaria</taxon>
    </lineage>
</organism>
<comment type="caution">
    <text evidence="1">The sequence shown here is derived from an EMBL/GenBank/DDBJ whole genome shotgun (WGS) entry which is preliminary data.</text>
</comment>
<evidence type="ECO:0000313" key="2">
    <source>
        <dbReference type="EMBL" id="CAF1436068.1"/>
    </source>
</evidence>
<proteinExistence type="predicted"/>
<gene>
    <name evidence="2" type="ORF">JXQ802_LOCUS36719</name>
    <name evidence="1" type="ORF">PYM288_LOCUS23613</name>
</gene>
<dbReference type="InterPro" id="IPR035897">
    <property type="entry name" value="Toll_tir_struct_dom_sf"/>
</dbReference>
<evidence type="ECO:0000313" key="1">
    <source>
        <dbReference type="EMBL" id="CAF1177349.1"/>
    </source>
</evidence>
<keyword evidence="4" id="KW-1185">Reference proteome</keyword>
<dbReference type="Gene3D" id="3.40.50.10140">
    <property type="entry name" value="Toll/interleukin-1 receptor homology (TIR) domain"/>
    <property type="match status" value="1"/>
</dbReference>
<accession>A0A814UPB4</accession>
<evidence type="ECO:0000313" key="4">
    <source>
        <dbReference type="Proteomes" id="UP000663870"/>
    </source>
</evidence>
<dbReference type="Proteomes" id="UP000663870">
    <property type="component" value="Unassembled WGS sequence"/>
</dbReference>
<name>A0A814UPB4_9BILA</name>
<dbReference type="EMBL" id="CAJNOH010001110">
    <property type="protein sequence ID" value="CAF1177349.1"/>
    <property type="molecule type" value="Genomic_DNA"/>
</dbReference>
<evidence type="ECO:0000313" key="3">
    <source>
        <dbReference type="Proteomes" id="UP000663854"/>
    </source>
</evidence>
<dbReference type="Proteomes" id="UP000663854">
    <property type="component" value="Unassembled WGS sequence"/>
</dbReference>
<dbReference type="EMBL" id="CAJNOL010001906">
    <property type="protein sequence ID" value="CAF1436068.1"/>
    <property type="molecule type" value="Genomic_DNA"/>
</dbReference>
<dbReference type="AlphaFoldDB" id="A0A814UPB4"/>
<dbReference type="SUPFAM" id="SSF52200">
    <property type="entry name" value="Toll/Interleukin receptor TIR domain"/>
    <property type="match status" value="1"/>
</dbReference>
<evidence type="ECO:0008006" key="5">
    <source>
        <dbReference type="Google" id="ProtNLM"/>
    </source>
</evidence>
<protein>
    <recommendedName>
        <fullName evidence="5">TIR domain-containing protein</fullName>
    </recommendedName>
</protein>
<sequence>MGIGVKENTKVAREMITKLFESTRVKIYDKKDVDQQMIYWSKNIKSDLIIPVLQKIMDNENIFTIWEKTAMFSGYFKILYFTHESFMVSEAKIAEILNNEIDYVENLTMPNEKTKQFLNNIDQFIFHRQHPELAIIRCTYPYKLDIKISLFGRQNLVHKAKKRLQTIINKNTMRIVQLRIPLYQQEYLLENSIEQLKDIEDEHKDDCVKIRIRETEFSAPQYLIDKIHEKIKQLMIQPVIFQYKGIGNSVQLTDDDIKKVHHIAEYNYCRIEKIESKVEMKVYSIPKASSQLTNISSSIIQQSNEFISSLSMRKISVLNGSIEIYLTDQTRTIPRDVTIISSPQDAIEEGIEYKNEYGYFEMKTGKKFLFHRWSPTVADGDKTNKKLKSSIHTFISSTLQNITTCCTSARKIVFLTNQWKHVGSQSQQQSLAHNLINEIKQEIEARKINWSILFIFNKEKIDLYKEFHQILVQYQTDQDGFAQFCSTVSTVQISVLTLSNLDLIKCEHEINNYVEKHFVIKRTITDELNIRQWDQHMINVFYKYCLNKSVLPMIDLMTNSQIHLIGSMLNVKKVMEKCKLMSEIFKERLSLQTQVASTSRTLFTKIKHPSQINVKGYNIYFSYCQYDQTICNRITTYLINEGYSLCETSLTTTKFQSDIGKSDVILISFSENYSKNKHSTDELNYAKSKGKILIPFVMRNTLEENSWLSSLTIAELFYDAFNSEIDIEFKDDFDFEYDKLLSRLLRHTKPGITGKIYSETATLPKISQTNEEYSNTNDAGFVTDQLSNDASLEHDSMSFNHSMSEAYFSSFNSNPGSCFNNEESSNYFYRLIRSTRPINHMQTSMEDNDTAWDTVSLLQAHINPDEDEIDDEWKTPEEIRKLEELDNPNRVWKNTRNAEKFIQQKLKNILEFKELCEKSS</sequence>
<reference evidence="1" key="1">
    <citation type="submission" date="2021-02" db="EMBL/GenBank/DDBJ databases">
        <authorList>
            <person name="Nowell W R."/>
        </authorList>
    </citation>
    <scope>NUCLEOTIDE SEQUENCE</scope>
</reference>